<feature type="transmembrane region" description="Helical" evidence="1">
    <location>
        <begin position="6"/>
        <end position="26"/>
    </location>
</feature>
<sequence length="141" mass="16022">MNWGKGIMLSIIGFICVVMTMVVISVRMDGIELVTDSYYEKEIVYQNQIDKEQVTLDQGKDVISLNSQKKVVLIDLPHGVKGTLHLYRPSDVSLDKILPLQGKENGKIEVPVGKLKAGYWKAQLNWEENGVAYYQEKKMTF</sequence>
<reference evidence="2 3" key="1">
    <citation type="journal article" date="2011" name="J. Bacteriol.">
        <title>Complete genome sequence of Algoriphagus sp. PR1, bacterial prey of a colony-forming choanoflagellate.</title>
        <authorList>
            <person name="Alegado R.A."/>
            <person name="Ferriera S."/>
            <person name="Nusbaum C."/>
            <person name="Young S.K."/>
            <person name="Zeng Q."/>
            <person name="Imamovic A."/>
            <person name="Fairclough S.R."/>
            <person name="King N."/>
        </authorList>
    </citation>
    <scope>NUCLEOTIDE SEQUENCE [LARGE SCALE GENOMIC DNA]</scope>
    <source>
        <strain evidence="2 3">PR1</strain>
    </source>
</reference>
<evidence type="ECO:0000313" key="2">
    <source>
        <dbReference type="EMBL" id="EAZ80730.1"/>
    </source>
</evidence>
<dbReference type="InterPro" id="IPR008620">
    <property type="entry name" value="FixH"/>
</dbReference>
<dbReference type="AlphaFoldDB" id="A3HZP4"/>
<keyword evidence="3" id="KW-1185">Reference proteome</keyword>
<dbReference type="Proteomes" id="UP000003919">
    <property type="component" value="Unassembled WGS sequence"/>
</dbReference>
<dbReference type="eggNOG" id="COG3198">
    <property type="taxonomic scope" value="Bacteria"/>
</dbReference>
<accession>A3HZP4</accession>
<name>A3HZP4_9BACT</name>
<keyword evidence="1" id="KW-0472">Membrane</keyword>
<comment type="caution">
    <text evidence="2">The sequence shown here is derived from an EMBL/GenBank/DDBJ whole genome shotgun (WGS) entry which is preliminary data.</text>
</comment>
<evidence type="ECO:0008006" key="4">
    <source>
        <dbReference type="Google" id="ProtNLM"/>
    </source>
</evidence>
<protein>
    <recommendedName>
        <fullName evidence="4">FixH protein</fullName>
    </recommendedName>
</protein>
<keyword evidence="1" id="KW-0812">Transmembrane</keyword>
<proteinExistence type="predicted"/>
<dbReference type="HOGENOM" id="CLU_142165_0_0_10"/>
<gene>
    <name evidence="2" type="ORF">ALPR1_07390</name>
</gene>
<keyword evidence="1" id="KW-1133">Transmembrane helix</keyword>
<dbReference type="Pfam" id="PF05751">
    <property type="entry name" value="FixH"/>
    <property type="match status" value="1"/>
</dbReference>
<dbReference type="EMBL" id="AAXU02000001">
    <property type="protein sequence ID" value="EAZ80730.1"/>
    <property type="molecule type" value="Genomic_DNA"/>
</dbReference>
<dbReference type="STRING" id="388413.ALPR1_07390"/>
<evidence type="ECO:0000256" key="1">
    <source>
        <dbReference type="SAM" id="Phobius"/>
    </source>
</evidence>
<evidence type="ECO:0000313" key="3">
    <source>
        <dbReference type="Proteomes" id="UP000003919"/>
    </source>
</evidence>
<dbReference type="OrthoDB" id="1493774at2"/>
<dbReference type="RefSeq" id="WP_008199508.1">
    <property type="nucleotide sequence ID" value="NZ_CM001023.1"/>
</dbReference>
<organism evidence="2 3">
    <name type="scientific">Algoriphagus machipongonensis</name>
    <dbReference type="NCBI Taxonomy" id="388413"/>
    <lineage>
        <taxon>Bacteria</taxon>
        <taxon>Pseudomonadati</taxon>
        <taxon>Bacteroidota</taxon>
        <taxon>Cytophagia</taxon>
        <taxon>Cytophagales</taxon>
        <taxon>Cyclobacteriaceae</taxon>
        <taxon>Algoriphagus</taxon>
    </lineage>
</organism>